<dbReference type="AlphaFoldDB" id="A0A101CYL9"/>
<evidence type="ECO:0008006" key="4">
    <source>
        <dbReference type="Google" id="ProtNLM"/>
    </source>
</evidence>
<dbReference type="SUPFAM" id="SSF53067">
    <property type="entry name" value="Actin-like ATPase domain"/>
    <property type="match status" value="1"/>
</dbReference>
<feature type="region of interest" description="Disordered" evidence="1">
    <location>
        <begin position="561"/>
        <end position="608"/>
    </location>
</feature>
<accession>A0A101CYL9</accession>
<dbReference type="OrthoDB" id="7870459at2"/>
<dbReference type="Proteomes" id="UP000053791">
    <property type="component" value="Unassembled WGS sequence"/>
</dbReference>
<evidence type="ECO:0000313" key="2">
    <source>
        <dbReference type="EMBL" id="KUJ85761.1"/>
    </source>
</evidence>
<keyword evidence="3" id="KW-1185">Reference proteome</keyword>
<reference evidence="2 3" key="1">
    <citation type="submission" date="2015-12" db="EMBL/GenBank/DDBJ databases">
        <authorList>
            <person name="Shamseldin A."/>
            <person name="Moawad H."/>
            <person name="Abd El-Rahim W.M."/>
            <person name="Sadowsky M.J."/>
        </authorList>
    </citation>
    <scope>NUCLEOTIDE SEQUENCE [LARGE SCALE GENOMIC DNA]</scope>
    <source>
        <strain evidence="2 3">ZGT118</strain>
    </source>
</reference>
<sequence length="685" mass="71996">MNPAFALSLSIEGIELLHRSDSGWQPVGAVQVDDPDLKGAMRGLRDRALALADDTRCEVIVPNDQIRCITIETGTLSDDEWSKAVESELAGATPYPLSELAFDTVRSGDVTHVAAVARNTLEEARGFVLEHGFQPVGFVAHPELTDFPGVAVFEQSPQGDPAAGQPTRATEGDLAAAESDANGQTESAEAVADAQADAPSPAEPEETAQTSSPAIHPIAEAPPIAFAPQKLPGTPPASEAERLTIFGARDQAPGSRRHLVPIAVAGAVAVAAGLVWFLRDQPEAPVTVAQEEGPAAVNDTPAPVEQIAVLPAAEVEGEMAALPAPPEQVDQDGIGAPALSATDTAVLDALRMEPKQVEIADSAADAELELPRAFSAALVLTEPPEAPHVPQADSSDEIYLTSIDHVDLSMDALALTEAGEFATDTPVDQISLPVSAGARFELDDRGLVAATAEGTLTPDGVLVYLGRPKVVPPATPDRTEPEPEVDEARERLAGLRPRPRPDDLVEQNERQNLGGRSREELAGIRPKLRPATLETKPEVDETPTALAVVRVPVPKPRPANIAVQVVKEPPASSGSRRTATGSGRNSESDEPGSFAARTVKPKAPSPASVARQATLENAINLRRVNLIGVYGSPANRRALVRLPSGRYKKVAVGDRLDGGKVIAIGDSELRYQKGGRNLTLKMPKG</sequence>
<dbReference type="InterPro" id="IPR043129">
    <property type="entry name" value="ATPase_NBD"/>
</dbReference>
<feature type="region of interest" description="Disordered" evidence="1">
    <location>
        <begin position="152"/>
        <end position="211"/>
    </location>
</feature>
<feature type="compositionally biased region" description="Basic and acidic residues" evidence="1">
    <location>
        <begin position="477"/>
        <end position="509"/>
    </location>
</feature>
<protein>
    <recommendedName>
        <fullName evidence="4">Type IV pilus biogenesis</fullName>
    </recommendedName>
</protein>
<name>A0A101CYL9_9RHOB</name>
<dbReference type="EMBL" id="LQBQ01000001">
    <property type="protein sequence ID" value="KUJ85761.1"/>
    <property type="molecule type" value="Genomic_DNA"/>
</dbReference>
<organism evidence="2 3">
    <name type="scientific">Ruegeria marisrubri</name>
    <dbReference type="NCBI Taxonomy" id="1685379"/>
    <lineage>
        <taxon>Bacteria</taxon>
        <taxon>Pseudomonadati</taxon>
        <taxon>Pseudomonadota</taxon>
        <taxon>Alphaproteobacteria</taxon>
        <taxon>Rhodobacterales</taxon>
        <taxon>Roseobacteraceae</taxon>
        <taxon>Ruegeria</taxon>
    </lineage>
</organism>
<dbReference type="STRING" id="1685379.AVO45_01900"/>
<gene>
    <name evidence="2" type="ORF">AVO45_01900</name>
</gene>
<comment type="caution">
    <text evidence="2">The sequence shown here is derived from an EMBL/GenBank/DDBJ whole genome shotgun (WGS) entry which is preliminary data.</text>
</comment>
<feature type="compositionally biased region" description="Low complexity" evidence="1">
    <location>
        <begin position="185"/>
        <end position="200"/>
    </location>
</feature>
<proteinExistence type="predicted"/>
<evidence type="ECO:0000256" key="1">
    <source>
        <dbReference type="SAM" id="MobiDB-lite"/>
    </source>
</evidence>
<feature type="region of interest" description="Disordered" evidence="1">
    <location>
        <begin position="470"/>
        <end position="540"/>
    </location>
</feature>
<feature type="compositionally biased region" description="Low complexity" evidence="1">
    <location>
        <begin position="571"/>
        <end position="584"/>
    </location>
</feature>
<dbReference type="RefSeq" id="WP_068343972.1">
    <property type="nucleotide sequence ID" value="NZ_LQBQ01000001.1"/>
</dbReference>
<evidence type="ECO:0000313" key="3">
    <source>
        <dbReference type="Proteomes" id="UP000053791"/>
    </source>
</evidence>